<dbReference type="PROSITE" id="PS50158">
    <property type="entry name" value="ZF_CCHC"/>
    <property type="match status" value="1"/>
</dbReference>
<keyword evidence="1" id="KW-0862">Zinc</keyword>
<evidence type="ECO:0000313" key="5">
    <source>
        <dbReference type="Proteomes" id="UP001337655"/>
    </source>
</evidence>
<name>A0AAV9P5Q7_9PEZI</name>
<dbReference type="EMBL" id="JAVRRT010000010">
    <property type="protein sequence ID" value="KAK5168152.1"/>
    <property type="molecule type" value="Genomic_DNA"/>
</dbReference>
<evidence type="ECO:0000256" key="2">
    <source>
        <dbReference type="SAM" id="Phobius"/>
    </source>
</evidence>
<dbReference type="GO" id="GO:0003676">
    <property type="term" value="F:nucleic acid binding"/>
    <property type="evidence" value="ECO:0007669"/>
    <property type="project" value="InterPro"/>
</dbReference>
<keyword evidence="1" id="KW-0863">Zinc-finger</keyword>
<evidence type="ECO:0000259" key="3">
    <source>
        <dbReference type="PROSITE" id="PS50158"/>
    </source>
</evidence>
<dbReference type="Gene3D" id="4.10.60.10">
    <property type="entry name" value="Zinc finger, CCHC-type"/>
    <property type="match status" value="1"/>
</dbReference>
<dbReference type="InterPro" id="IPR001878">
    <property type="entry name" value="Znf_CCHC"/>
</dbReference>
<evidence type="ECO:0000256" key="1">
    <source>
        <dbReference type="PROSITE-ProRule" id="PRU00047"/>
    </source>
</evidence>
<reference evidence="4 5" key="1">
    <citation type="submission" date="2023-08" db="EMBL/GenBank/DDBJ databases">
        <title>Black Yeasts Isolated from many extreme environments.</title>
        <authorList>
            <person name="Coleine C."/>
            <person name="Stajich J.E."/>
            <person name="Selbmann L."/>
        </authorList>
    </citation>
    <scope>NUCLEOTIDE SEQUENCE [LARGE SCALE GENOMIC DNA]</scope>
    <source>
        <strain evidence="4 5">CCFEE 5935</strain>
    </source>
</reference>
<evidence type="ECO:0000313" key="4">
    <source>
        <dbReference type="EMBL" id="KAK5168152.1"/>
    </source>
</evidence>
<proteinExistence type="predicted"/>
<keyword evidence="1" id="KW-0479">Metal-binding</keyword>
<feature type="transmembrane region" description="Helical" evidence="2">
    <location>
        <begin position="281"/>
        <end position="301"/>
    </location>
</feature>
<accession>A0AAV9P5Q7</accession>
<dbReference type="GeneID" id="89928060"/>
<comment type="caution">
    <text evidence="4">The sequence shown here is derived from an EMBL/GenBank/DDBJ whole genome shotgun (WGS) entry which is preliminary data.</text>
</comment>
<keyword evidence="2" id="KW-0472">Membrane</keyword>
<keyword evidence="5" id="KW-1185">Reference proteome</keyword>
<sequence>MAGWTFATAIPTVRPNAHYCASCNTTAHYERNCPFPGNCFRVQRSVMTCWKCGYRGHTGDECQNPEPVEYSKRCGVCRAQGHRTEQCGNVVQQRMCDAMVTGQGVGQNRFRWGDVAMSGTAQQGQQVPQQQMPAFPVHQASTPLQTPPAANAAANASPAHLTALRQKAQRSAMLYHLRNYNLFIANHSSEIQSTLLNQRTWMLLSAKIAQGYQFWRDPRAMHAIATGKKPCCYTCRQEGVILDGQMCGVGGKDALDVEDFAEWGVFVMFGSASGRQIYQPLIFRLLGGVSITIIPVVLFGSEIQFLNSHAQ</sequence>
<protein>
    <submittedName>
        <fullName evidence="4">Zinc finger protein</fullName>
    </submittedName>
</protein>
<dbReference type="AlphaFoldDB" id="A0AAV9P5Q7"/>
<dbReference type="SMART" id="SM00343">
    <property type="entry name" value="ZnF_C2HC"/>
    <property type="match status" value="3"/>
</dbReference>
<dbReference type="RefSeq" id="XP_064657762.1">
    <property type="nucleotide sequence ID" value="XM_064803961.1"/>
</dbReference>
<organism evidence="4 5">
    <name type="scientific">Saxophila tyrrhenica</name>
    <dbReference type="NCBI Taxonomy" id="1690608"/>
    <lineage>
        <taxon>Eukaryota</taxon>
        <taxon>Fungi</taxon>
        <taxon>Dikarya</taxon>
        <taxon>Ascomycota</taxon>
        <taxon>Pezizomycotina</taxon>
        <taxon>Dothideomycetes</taxon>
        <taxon>Dothideomycetidae</taxon>
        <taxon>Mycosphaerellales</taxon>
        <taxon>Extremaceae</taxon>
        <taxon>Saxophila</taxon>
    </lineage>
</organism>
<dbReference type="Proteomes" id="UP001337655">
    <property type="component" value="Unassembled WGS sequence"/>
</dbReference>
<keyword evidence="2" id="KW-1133">Transmembrane helix</keyword>
<dbReference type="InterPro" id="IPR036875">
    <property type="entry name" value="Znf_CCHC_sf"/>
</dbReference>
<dbReference type="SUPFAM" id="SSF57756">
    <property type="entry name" value="Retrovirus zinc finger-like domains"/>
    <property type="match status" value="1"/>
</dbReference>
<feature type="domain" description="CCHC-type" evidence="3">
    <location>
        <begin position="49"/>
        <end position="64"/>
    </location>
</feature>
<dbReference type="GO" id="GO:0008270">
    <property type="term" value="F:zinc ion binding"/>
    <property type="evidence" value="ECO:0007669"/>
    <property type="project" value="UniProtKB-KW"/>
</dbReference>
<gene>
    <name evidence="4" type="primary">ZCCHC3</name>
    <name evidence="4" type="ORF">LTR77_006720</name>
</gene>
<keyword evidence="2" id="KW-0812">Transmembrane</keyword>